<name>A0AAN8X1B4_HALRR</name>
<gene>
    <name evidence="1" type="ORF">SK128_014004</name>
</gene>
<proteinExistence type="predicted"/>
<sequence>MQHVPSYNHTLWKITLHTTTCANNTTFTPCVLCGKAWDQLWHSLESLCCLARELRDSQLQPLPAIPAVTAQMDPIQHKKYIRIKQAYRR</sequence>
<accession>A0AAN8X1B4</accession>
<evidence type="ECO:0000313" key="2">
    <source>
        <dbReference type="Proteomes" id="UP001381693"/>
    </source>
</evidence>
<keyword evidence="2" id="KW-1185">Reference proteome</keyword>
<dbReference type="AlphaFoldDB" id="A0AAN8X1B4"/>
<organism evidence="1 2">
    <name type="scientific">Halocaridina rubra</name>
    <name type="common">Hawaiian red shrimp</name>
    <dbReference type="NCBI Taxonomy" id="373956"/>
    <lineage>
        <taxon>Eukaryota</taxon>
        <taxon>Metazoa</taxon>
        <taxon>Ecdysozoa</taxon>
        <taxon>Arthropoda</taxon>
        <taxon>Crustacea</taxon>
        <taxon>Multicrustacea</taxon>
        <taxon>Malacostraca</taxon>
        <taxon>Eumalacostraca</taxon>
        <taxon>Eucarida</taxon>
        <taxon>Decapoda</taxon>
        <taxon>Pleocyemata</taxon>
        <taxon>Caridea</taxon>
        <taxon>Atyoidea</taxon>
        <taxon>Atyidae</taxon>
        <taxon>Halocaridina</taxon>
    </lineage>
</organism>
<dbReference type="Proteomes" id="UP001381693">
    <property type="component" value="Unassembled WGS sequence"/>
</dbReference>
<reference evidence="1 2" key="1">
    <citation type="submission" date="2023-11" db="EMBL/GenBank/DDBJ databases">
        <title>Halocaridina rubra genome assembly.</title>
        <authorList>
            <person name="Smith C."/>
        </authorList>
    </citation>
    <scope>NUCLEOTIDE SEQUENCE [LARGE SCALE GENOMIC DNA]</scope>
    <source>
        <strain evidence="1">EP-1</strain>
        <tissue evidence="1">Whole</tissue>
    </source>
</reference>
<dbReference type="EMBL" id="JAXCGZ010015464">
    <property type="protein sequence ID" value="KAK7070234.1"/>
    <property type="molecule type" value="Genomic_DNA"/>
</dbReference>
<feature type="non-terminal residue" evidence="1">
    <location>
        <position position="89"/>
    </location>
</feature>
<evidence type="ECO:0000313" key="1">
    <source>
        <dbReference type="EMBL" id="KAK7070234.1"/>
    </source>
</evidence>
<protein>
    <submittedName>
        <fullName evidence="1">Uncharacterized protein</fullName>
    </submittedName>
</protein>
<comment type="caution">
    <text evidence="1">The sequence shown here is derived from an EMBL/GenBank/DDBJ whole genome shotgun (WGS) entry which is preliminary data.</text>
</comment>